<dbReference type="InterPro" id="IPR007110">
    <property type="entry name" value="Ig-like_dom"/>
</dbReference>
<evidence type="ECO:0000259" key="1">
    <source>
        <dbReference type="PROSITE" id="PS50835"/>
    </source>
</evidence>
<evidence type="ECO:0000313" key="3">
    <source>
        <dbReference type="EMBL" id="CAB4198026.1"/>
    </source>
</evidence>
<dbReference type="EMBL" id="LR797030">
    <property type="protein sequence ID" value="CAB4182401.1"/>
    <property type="molecule type" value="Genomic_DNA"/>
</dbReference>
<name>A0A6J5RV23_9CAUD</name>
<dbReference type="Gene3D" id="2.60.40.10">
    <property type="entry name" value="Immunoglobulins"/>
    <property type="match status" value="1"/>
</dbReference>
<accession>A0A6J5RV23</accession>
<reference evidence="3" key="1">
    <citation type="submission" date="2020-05" db="EMBL/GenBank/DDBJ databases">
        <authorList>
            <person name="Chiriac C."/>
            <person name="Salcher M."/>
            <person name="Ghai R."/>
            <person name="Kavagutti S V."/>
        </authorList>
    </citation>
    <scope>NUCLEOTIDE SEQUENCE</scope>
</reference>
<dbReference type="InterPro" id="IPR036179">
    <property type="entry name" value="Ig-like_dom_sf"/>
</dbReference>
<feature type="domain" description="Ig-like" evidence="1">
    <location>
        <begin position="220"/>
        <end position="302"/>
    </location>
</feature>
<organism evidence="3">
    <name type="scientific">uncultured Caudovirales phage</name>
    <dbReference type="NCBI Taxonomy" id="2100421"/>
    <lineage>
        <taxon>Viruses</taxon>
        <taxon>Duplodnaviria</taxon>
        <taxon>Heunggongvirae</taxon>
        <taxon>Uroviricota</taxon>
        <taxon>Caudoviricetes</taxon>
        <taxon>Peduoviridae</taxon>
        <taxon>Maltschvirus</taxon>
        <taxon>Maltschvirus maltsch</taxon>
    </lineage>
</organism>
<dbReference type="PROSITE" id="PS50835">
    <property type="entry name" value="IG_LIKE"/>
    <property type="match status" value="1"/>
</dbReference>
<sequence length="333" mass="33994">MAGATVQSAYSVDDSGGTATTASIALTSVTAGNLLASFVGWSDGAGTITCTVSDGTAYTSGASKLTGGTDAQASQVFYLPNAGSGTHTSVATFSSTTTFRRHRIDEYSGLATASPIDQATGQQQNTPGTGADAISSGTTSTTANANCFVVGYTQNTTEIDPGTGTLTAGSGYTIFGTNKIMGVETKSVSATGAQTATFTQSVNNSHTTHVIAFKEAATAPTINTQPTNQQGPEFGSATFTVAATTSGGSLSYQWKLDTGGGFANVGTNAATYTPSPLRPIDAGSVKCDVTDSNGTTTTRTVTLSVIPYDKTVLQRRKRRKKGIGRLINVKAWM</sequence>
<dbReference type="EMBL" id="LR797268">
    <property type="protein sequence ID" value="CAB4198026.1"/>
    <property type="molecule type" value="Genomic_DNA"/>
</dbReference>
<dbReference type="InterPro" id="IPR013783">
    <property type="entry name" value="Ig-like_fold"/>
</dbReference>
<evidence type="ECO:0000313" key="5">
    <source>
        <dbReference type="EMBL" id="CAB5227459.1"/>
    </source>
</evidence>
<evidence type="ECO:0000313" key="2">
    <source>
        <dbReference type="EMBL" id="CAB4182401.1"/>
    </source>
</evidence>
<proteinExistence type="predicted"/>
<dbReference type="EMBL" id="LR797374">
    <property type="protein sequence ID" value="CAB4211454.1"/>
    <property type="molecule type" value="Genomic_DNA"/>
</dbReference>
<evidence type="ECO:0000313" key="4">
    <source>
        <dbReference type="EMBL" id="CAB4211454.1"/>
    </source>
</evidence>
<dbReference type="SUPFAM" id="SSF48726">
    <property type="entry name" value="Immunoglobulin"/>
    <property type="match status" value="1"/>
</dbReference>
<protein>
    <recommendedName>
        <fullName evidence="1">Ig-like domain-containing protein</fullName>
    </recommendedName>
</protein>
<gene>
    <name evidence="2" type="ORF">UFOVP1077_2</name>
    <name evidence="3" type="ORF">UFOVP1316_45</name>
    <name evidence="4" type="ORF">UFOVP1428_54</name>
    <name evidence="5" type="ORF">UFOVP1526_45</name>
</gene>
<dbReference type="EMBL" id="LR798376">
    <property type="protein sequence ID" value="CAB5227459.1"/>
    <property type="molecule type" value="Genomic_DNA"/>
</dbReference>